<organism evidence="8 9">
    <name type="scientific">Tricholomella constricta</name>
    <dbReference type="NCBI Taxonomy" id="117010"/>
    <lineage>
        <taxon>Eukaryota</taxon>
        <taxon>Fungi</taxon>
        <taxon>Dikarya</taxon>
        <taxon>Basidiomycota</taxon>
        <taxon>Agaricomycotina</taxon>
        <taxon>Agaricomycetes</taxon>
        <taxon>Agaricomycetidae</taxon>
        <taxon>Agaricales</taxon>
        <taxon>Tricholomatineae</taxon>
        <taxon>Lyophyllaceae</taxon>
        <taxon>Tricholomella</taxon>
    </lineage>
</organism>
<evidence type="ECO:0000256" key="5">
    <source>
        <dbReference type="ARBA" id="ARBA00023157"/>
    </source>
</evidence>
<evidence type="ECO:0000256" key="7">
    <source>
        <dbReference type="RuleBase" id="RU361238"/>
    </source>
</evidence>
<gene>
    <name evidence="8" type="ORF">D9615_009043</name>
</gene>
<proteinExistence type="inferred from homology"/>
<dbReference type="OrthoDB" id="3039123at2759"/>
<protein>
    <recommendedName>
        <fullName evidence="7">Carboxylic ester hydrolase</fullName>
        <ecNumber evidence="7">3.1.1.-</ecNumber>
    </recommendedName>
</protein>
<reference evidence="8 9" key="1">
    <citation type="journal article" date="2020" name="ISME J.">
        <title>Uncovering the hidden diversity of litter-decomposition mechanisms in mushroom-forming fungi.</title>
        <authorList>
            <person name="Floudas D."/>
            <person name="Bentzer J."/>
            <person name="Ahren D."/>
            <person name="Johansson T."/>
            <person name="Persson P."/>
            <person name="Tunlid A."/>
        </authorList>
    </citation>
    <scope>NUCLEOTIDE SEQUENCE [LARGE SCALE GENOMIC DNA]</scope>
    <source>
        <strain evidence="8 9">CBS 661.87</strain>
    </source>
</reference>
<dbReference type="GO" id="GO:0030600">
    <property type="term" value="F:feruloyl esterase activity"/>
    <property type="evidence" value="ECO:0007669"/>
    <property type="project" value="UniProtKB-EC"/>
</dbReference>
<dbReference type="Pfam" id="PF07519">
    <property type="entry name" value="Tannase"/>
    <property type="match status" value="1"/>
</dbReference>
<dbReference type="PANTHER" id="PTHR33938">
    <property type="entry name" value="FERULOYL ESTERASE B-RELATED"/>
    <property type="match status" value="1"/>
</dbReference>
<dbReference type="Proteomes" id="UP000565441">
    <property type="component" value="Unassembled WGS sequence"/>
</dbReference>
<comment type="caution">
    <text evidence="8">The sequence shown here is derived from an EMBL/GenBank/DDBJ whole genome shotgun (WGS) entry which is preliminary data.</text>
</comment>
<evidence type="ECO:0000256" key="4">
    <source>
        <dbReference type="ARBA" id="ARBA00022801"/>
    </source>
</evidence>
<keyword evidence="9" id="KW-1185">Reference proteome</keyword>
<keyword evidence="5" id="KW-1015">Disulfide bond</keyword>
<name>A0A8H5LYV5_9AGAR</name>
<evidence type="ECO:0000256" key="3">
    <source>
        <dbReference type="ARBA" id="ARBA00022729"/>
    </source>
</evidence>
<dbReference type="AlphaFoldDB" id="A0A8H5LYV5"/>
<dbReference type="PANTHER" id="PTHR33938:SF15">
    <property type="entry name" value="FERULOYL ESTERASE B-RELATED"/>
    <property type="match status" value="1"/>
</dbReference>
<sequence length="199" mass="21701">MYPRYDPGTIVAESWLTIFRGAIFGIADTWYRFVVLNDPNFDFSIFNLSTIALADKLNPGGIATFDGDLSAFKERGGKFITYHGRADPVIASGISKRYYNMVSETMGIRNLDSFYRLFLAPGMSHCIGGPGAASFGQYGIGSNAVNATESNILLALVDWVEKGVAPDTIVGTGADGTQRSHCRFPQKSVWDGKKFSCQV</sequence>
<comment type="similarity">
    <text evidence="7">Belongs to the tannase family.</text>
</comment>
<evidence type="ECO:0000256" key="2">
    <source>
        <dbReference type="ARBA" id="ARBA00022651"/>
    </source>
</evidence>
<keyword evidence="2" id="KW-0858">Xylan degradation</keyword>
<keyword evidence="2" id="KW-0624">Polysaccharide degradation</keyword>
<dbReference type="GO" id="GO:0045493">
    <property type="term" value="P:xylan catabolic process"/>
    <property type="evidence" value="ECO:0007669"/>
    <property type="project" value="UniProtKB-KW"/>
</dbReference>
<keyword evidence="2" id="KW-0119">Carbohydrate metabolism</keyword>
<evidence type="ECO:0000313" key="9">
    <source>
        <dbReference type="Proteomes" id="UP000565441"/>
    </source>
</evidence>
<evidence type="ECO:0000313" key="8">
    <source>
        <dbReference type="EMBL" id="KAF5374436.1"/>
    </source>
</evidence>
<dbReference type="InterPro" id="IPR011118">
    <property type="entry name" value="Tannase/feruloyl_esterase"/>
</dbReference>
<keyword evidence="4 7" id="KW-0378">Hydrolase</keyword>
<evidence type="ECO:0000256" key="1">
    <source>
        <dbReference type="ARBA" id="ARBA00022487"/>
    </source>
</evidence>
<keyword evidence="3" id="KW-0732">Signal</keyword>
<evidence type="ECO:0000256" key="6">
    <source>
        <dbReference type="ARBA" id="ARBA00034075"/>
    </source>
</evidence>
<comment type="catalytic activity">
    <reaction evidence="6">
        <text>feruloyl-polysaccharide + H2O = ferulate + polysaccharide.</text>
        <dbReference type="EC" id="3.1.1.73"/>
    </reaction>
</comment>
<dbReference type="EMBL" id="JAACJP010000036">
    <property type="protein sequence ID" value="KAF5374436.1"/>
    <property type="molecule type" value="Genomic_DNA"/>
</dbReference>
<dbReference type="EC" id="3.1.1.-" evidence="7"/>
<accession>A0A8H5LYV5</accession>
<keyword evidence="1" id="KW-0719">Serine esterase</keyword>